<dbReference type="AlphaFoldDB" id="A0A0C1L1T8"/>
<organism evidence="1 2">
    <name type="scientific">Flavihumibacter solisilvae</name>
    <dbReference type="NCBI Taxonomy" id="1349421"/>
    <lineage>
        <taxon>Bacteria</taxon>
        <taxon>Pseudomonadati</taxon>
        <taxon>Bacteroidota</taxon>
        <taxon>Chitinophagia</taxon>
        <taxon>Chitinophagales</taxon>
        <taxon>Chitinophagaceae</taxon>
        <taxon>Flavihumibacter</taxon>
    </lineage>
</organism>
<dbReference type="Proteomes" id="UP000031408">
    <property type="component" value="Unassembled WGS sequence"/>
</dbReference>
<reference evidence="1 2" key="1">
    <citation type="submission" date="2014-11" db="EMBL/GenBank/DDBJ databases">
        <title>Genome sequence of Flavihumibacter solisilvae 3-3.</title>
        <authorList>
            <person name="Zhou G."/>
            <person name="Li M."/>
            <person name="Wang G."/>
        </authorList>
    </citation>
    <scope>NUCLEOTIDE SEQUENCE [LARGE SCALE GENOMIC DNA]</scope>
    <source>
        <strain evidence="1 2">3-3</strain>
    </source>
</reference>
<accession>A0A0C1L1T8</accession>
<dbReference type="OrthoDB" id="653235at2"/>
<proteinExistence type="predicted"/>
<dbReference type="RefSeq" id="WP_039140451.1">
    <property type="nucleotide sequence ID" value="NZ_JSVC01000015.1"/>
</dbReference>
<gene>
    <name evidence="1" type="ORF">OI18_13105</name>
</gene>
<dbReference type="EMBL" id="JSVC01000015">
    <property type="protein sequence ID" value="KIC93972.1"/>
    <property type="molecule type" value="Genomic_DNA"/>
</dbReference>
<name>A0A0C1L1T8_9BACT</name>
<evidence type="ECO:0000313" key="2">
    <source>
        <dbReference type="Proteomes" id="UP000031408"/>
    </source>
</evidence>
<evidence type="ECO:0000313" key="1">
    <source>
        <dbReference type="EMBL" id="KIC93972.1"/>
    </source>
</evidence>
<keyword evidence="2" id="KW-1185">Reference proteome</keyword>
<comment type="caution">
    <text evidence="1">The sequence shown here is derived from an EMBL/GenBank/DDBJ whole genome shotgun (WGS) entry which is preliminary data.</text>
</comment>
<protein>
    <submittedName>
        <fullName evidence="1">Uncharacterized protein</fullName>
    </submittedName>
</protein>
<dbReference type="STRING" id="1349421.OI18_13105"/>
<sequence>MKQLSLNLITLVLVTVFNACSKEKIEKPLPQPGQPVNSSFRIVIDNLPAAGQSHEGLYAIATVTNEQEEAVMADRKLPLTLDGKYSSAELKLPAGKYKLTKFVVFGKDNKVMFAAPRLGSDQAAGVQKPLSAAFSLPTTEVLAVKVEVLFVIAGEQPSHYGYPAGTFNEQPGGPAPDNNPNFRIKLKTVISNGNVVYDSIASLLKITTWDERNEWSSRELQLEPGTNDIILPKSALKFKFQVWKWGHTDEMTLLRQDLDSNTVYTIGGRRAAKRLKSELVYTLVSGAYKAESKNEFIYGPNGKLNKIIYRLKRKDGTPYIANTEDFNYSGDRVESTVKSDEFGNFISFTTFQYDAQGKLVDIRQTDNSTGATRAAVSYQALDGSFMIQARYGFSTGMMLNSNMTMTGGNMVKLEAATANGNSETGLYQYDFNINPYANMGWPDLMFSRNSKNNLTGQQKTYHGSFPTADPYSFEYKYDDFGYPLELIKSFKSPTTGQHLFTTKTVYNYY</sequence>